<dbReference type="Proteomes" id="UP000266622">
    <property type="component" value="Unassembled WGS sequence"/>
</dbReference>
<comment type="caution">
    <text evidence="1">The sequence shown here is derived from an EMBL/GenBank/DDBJ whole genome shotgun (WGS) entry which is preliminary data.</text>
</comment>
<name>A0A397WPI8_9ARCH</name>
<evidence type="ECO:0008006" key="3">
    <source>
        <dbReference type="Google" id="ProtNLM"/>
    </source>
</evidence>
<evidence type="ECO:0000313" key="1">
    <source>
        <dbReference type="EMBL" id="RIB35419.1"/>
    </source>
</evidence>
<proteinExistence type="predicted"/>
<reference evidence="1 2" key="1">
    <citation type="journal article" date="2018" name="Syst. Appl. Microbiol.">
        <title>A new symbiotic nanoarchaeote (Candidatus Nanoclepta minutus) and its host (Zestosphaera tikiterensis gen. nov., sp. nov.) from a New Zealand hot spring.</title>
        <authorList>
            <person name="St John E."/>
            <person name="Liu Y."/>
            <person name="Podar M."/>
            <person name="Stott M.B."/>
            <person name="Meneghin J."/>
            <person name="Chen Z."/>
            <person name="Lagutin K."/>
            <person name="Mitchell K."/>
            <person name="Reysenbach A.L."/>
        </authorList>
    </citation>
    <scope>NUCLEOTIDE SEQUENCE [LARGE SCALE GENOMIC DNA]</scope>
    <source>
        <strain evidence="1">NZ3</strain>
    </source>
</reference>
<dbReference type="AlphaFoldDB" id="A0A397WPI8"/>
<gene>
    <name evidence="1" type="ORF">BXU00_01475</name>
</gene>
<organism evidence="1 2">
    <name type="scientific">Candidatus Nanoclepta minutus</name>
    <dbReference type="NCBI Taxonomy" id="1940235"/>
    <lineage>
        <taxon>Archaea</taxon>
        <taxon>Nanobdellota</taxon>
        <taxon>Candidatus Nanoclepta</taxon>
    </lineage>
</organism>
<accession>A0A397WPI8</accession>
<dbReference type="SUPFAM" id="SSF53271">
    <property type="entry name" value="PRTase-like"/>
    <property type="match status" value="1"/>
</dbReference>
<protein>
    <recommendedName>
        <fullName evidence="3">Phosphoribosyltransferase domain-containing protein</fullName>
    </recommendedName>
</protein>
<dbReference type="EMBL" id="MWMI01000002">
    <property type="protein sequence ID" value="RIB35419.1"/>
    <property type="molecule type" value="Genomic_DNA"/>
</dbReference>
<dbReference type="InterPro" id="IPR029057">
    <property type="entry name" value="PRTase-like"/>
</dbReference>
<evidence type="ECO:0000313" key="2">
    <source>
        <dbReference type="Proteomes" id="UP000266622"/>
    </source>
</evidence>
<sequence length="343" mass="39687">MVVDKKPILSFPYGRIVVVPDTPIDLTEGTIGDIYHIFSRNLKDGKVHYTEKTHSSLERIAEEVWNKPILKYQEVKQLPNPYKSLDEVLKNIDGKKAIVGIGRSSLPYLIHTLMHYENLGESGNVYIYVPTKWEKSGRQIQSSRIPVVYATIEKLVRKHKPEKIVIIDDVMATGYTFRNIYHSLEGILKDLEIYLVPVSLDMSIILISNLSNSGRHLPIDSILYNFFTKEMPYFEYGLEKGEWRNILENFSKVAGKRYNRKDLEELSKVLSHTYPAIVINSSGGETYPVTHLIRDAEEEVAKKIYYSTEITDLMDLQAKYFQNPLLELLNKYKERIYHAPRTL</sequence>